<feature type="domain" description="PBP" evidence="3">
    <location>
        <begin position="25"/>
        <end position="253"/>
    </location>
</feature>
<name>H0E2M6_9ACTN</name>
<dbReference type="SUPFAM" id="SSF53850">
    <property type="entry name" value="Periplasmic binding protein-like II"/>
    <property type="match status" value="1"/>
</dbReference>
<feature type="signal peptide" evidence="2">
    <location>
        <begin position="1"/>
        <end position="25"/>
    </location>
</feature>
<dbReference type="Proteomes" id="UP000005143">
    <property type="component" value="Unassembled WGS sequence"/>
</dbReference>
<dbReference type="Pfam" id="PF12849">
    <property type="entry name" value="PBP_like_2"/>
    <property type="match status" value="1"/>
</dbReference>
<keyword evidence="5" id="KW-1185">Reference proteome</keyword>
<dbReference type="InterPro" id="IPR024370">
    <property type="entry name" value="PBP_domain"/>
</dbReference>
<evidence type="ECO:0000313" key="5">
    <source>
        <dbReference type="Proteomes" id="UP000005143"/>
    </source>
</evidence>
<organism evidence="4 5">
    <name type="scientific">Patulibacter medicamentivorans</name>
    <dbReference type="NCBI Taxonomy" id="1097667"/>
    <lineage>
        <taxon>Bacteria</taxon>
        <taxon>Bacillati</taxon>
        <taxon>Actinomycetota</taxon>
        <taxon>Thermoleophilia</taxon>
        <taxon>Solirubrobacterales</taxon>
        <taxon>Patulibacteraceae</taxon>
        <taxon>Patulibacter</taxon>
    </lineage>
</organism>
<dbReference type="CDD" id="cd13653">
    <property type="entry name" value="PBP2_phosphate_like_1"/>
    <property type="match status" value="1"/>
</dbReference>
<dbReference type="InterPro" id="IPR050811">
    <property type="entry name" value="Phosphate_ABC_transporter"/>
</dbReference>
<sequence length="270" mass="28119">MRNSVRAFSALAVTASFAVAVPAAAEAKSKVITMSGSTSVYPLASQLAKSYKKTHKGVKIKIAQGGSDVGVTDAAKGAVTIGMSSRDPKTSGDPGGLAFTKIARDAVCLITNSSNTIGSLSQAQVQGIFSGKIRDWSQVPGATSKGTINLVTRTSTSGTADAFQKLFMGSTPLSTVVAAKASNGLVQQSVKSDPNAVGYVSLDFTKGAHSVGYNGVACTRSNAKAKRYGAVRNFWFVTRGVPQGEAKKFISWVKTNKAAKKITNKEWLSL</sequence>
<dbReference type="AlphaFoldDB" id="H0E2M6"/>
<keyword evidence="1 2" id="KW-0732">Signal</keyword>
<accession>H0E2M6</accession>
<dbReference type="PANTHER" id="PTHR30570:SF1">
    <property type="entry name" value="PHOSPHATE-BINDING PROTEIN PSTS"/>
    <property type="match status" value="1"/>
</dbReference>
<proteinExistence type="predicted"/>
<evidence type="ECO:0000313" key="4">
    <source>
        <dbReference type="EMBL" id="EHN12077.1"/>
    </source>
</evidence>
<dbReference type="PANTHER" id="PTHR30570">
    <property type="entry name" value="PERIPLASMIC PHOSPHATE BINDING COMPONENT OF PHOSPHATE ABC TRANSPORTER"/>
    <property type="match status" value="1"/>
</dbReference>
<dbReference type="OrthoDB" id="9790048at2"/>
<dbReference type="EMBL" id="AGUD01000048">
    <property type="protein sequence ID" value="EHN12077.1"/>
    <property type="molecule type" value="Genomic_DNA"/>
</dbReference>
<dbReference type="RefSeq" id="WP_007571694.1">
    <property type="nucleotide sequence ID" value="NZ_AGUD01000048.1"/>
</dbReference>
<evidence type="ECO:0000256" key="1">
    <source>
        <dbReference type="ARBA" id="ARBA00022729"/>
    </source>
</evidence>
<comment type="caution">
    <text evidence="4">The sequence shown here is derived from an EMBL/GenBank/DDBJ whole genome shotgun (WGS) entry which is preliminary data.</text>
</comment>
<protein>
    <submittedName>
        <fullName evidence="4">Phosphate ABC transporter periplasmic phosphate-binding protein PstS (TC 3.A.1.7.1)</fullName>
    </submittedName>
</protein>
<reference evidence="4 5" key="1">
    <citation type="journal article" date="2013" name="Biodegradation">
        <title>Quantitative proteomic analysis of ibuprofen-degrading Patulibacter sp. strain I11.</title>
        <authorList>
            <person name="Almeida B."/>
            <person name="Kjeldal H."/>
            <person name="Lolas I."/>
            <person name="Knudsen A.D."/>
            <person name="Carvalho G."/>
            <person name="Nielsen K.L."/>
            <person name="Barreto Crespo M.T."/>
            <person name="Stensballe A."/>
            <person name="Nielsen J.L."/>
        </authorList>
    </citation>
    <scope>NUCLEOTIDE SEQUENCE [LARGE SCALE GENOMIC DNA]</scope>
    <source>
        <strain evidence="4 5">I11</strain>
    </source>
</reference>
<gene>
    <name evidence="4" type="ORF">PAI11_10390</name>
</gene>
<feature type="chain" id="PRO_5039031212" evidence="2">
    <location>
        <begin position="26"/>
        <end position="270"/>
    </location>
</feature>
<evidence type="ECO:0000259" key="3">
    <source>
        <dbReference type="Pfam" id="PF12849"/>
    </source>
</evidence>
<evidence type="ECO:0000256" key="2">
    <source>
        <dbReference type="SAM" id="SignalP"/>
    </source>
</evidence>
<dbReference type="Gene3D" id="3.40.190.10">
    <property type="entry name" value="Periplasmic binding protein-like II"/>
    <property type="match status" value="2"/>
</dbReference>